<dbReference type="STRING" id="324925.Ppha_2866"/>
<dbReference type="Pfam" id="PF01850">
    <property type="entry name" value="PIN"/>
    <property type="match status" value="1"/>
</dbReference>
<name>B4SH24_PELPB</name>
<dbReference type="AlphaFoldDB" id="B4SH24"/>
<evidence type="ECO:0000313" key="2">
    <source>
        <dbReference type="EMBL" id="ACF45012.1"/>
    </source>
</evidence>
<sequence>MMKIYLDMCCFNRPYDIQTAARIKLETEAKLFIQNAVLDSKLILVWSFILDYENSANPYPDHREAIVEWKTLSKHYISALDSIRELGATIAIKTGIKSKDALHLACAVEAKCDYFITTDRVFLKKAQSLQEIKTLNPIDFAILMENS</sequence>
<keyword evidence="3" id="KW-1185">Reference proteome</keyword>
<dbReference type="EMBL" id="CP001110">
    <property type="protein sequence ID" value="ACF45012.1"/>
    <property type="molecule type" value="Genomic_DNA"/>
</dbReference>
<evidence type="ECO:0000259" key="1">
    <source>
        <dbReference type="Pfam" id="PF01850"/>
    </source>
</evidence>
<dbReference type="InterPro" id="IPR002716">
    <property type="entry name" value="PIN_dom"/>
</dbReference>
<accession>B4SH24</accession>
<dbReference type="eggNOG" id="COG1848">
    <property type="taxonomic scope" value="Bacteria"/>
</dbReference>
<evidence type="ECO:0000313" key="3">
    <source>
        <dbReference type="Proteomes" id="UP000002724"/>
    </source>
</evidence>
<protein>
    <recommendedName>
        <fullName evidence="1">PIN domain-containing protein</fullName>
    </recommendedName>
</protein>
<gene>
    <name evidence="2" type="ordered locus">Ppha_2866</name>
</gene>
<dbReference type="SUPFAM" id="SSF88723">
    <property type="entry name" value="PIN domain-like"/>
    <property type="match status" value="1"/>
</dbReference>
<dbReference type="KEGG" id="pph:Ppha_2866"/>
<dbReference type="InterPro" id="IPR029060">
    <property type="entry name" value="PIN-like_dom_sf"/>
</dbReference>
<organism evidence="2 3">
    <name type="scientific">Pelodictyon phaeoclathratiforme (strain DSM 5477 / BU-1)</name>
    <dbReference type="NCBI Taxonomy" id="324925"/>
    <lineage>
        <taxon>Bacteria</taxon>
        <taxon>Pseudomonadati</taxon>
        <taxon>Chlorobiota</taxon>
        <taxon>Chlorobiia</taxon>
        <taxon>Chlorobiales</taxon>
        <taxon>Chlorobiaceae</taxon>
        <taxon>Chlorobium/Pelodictyon group</taxon>
        <taxon>Pelodictyon</taxon>
    </lineage>
</organism>
<dbReference type="Proteomes" id="UP000002724">
    <property type="component" value="Chromosome"/>
</dbReference>
<feature type="domain" description="PIN" evidence="1">
    <location>
        <begin position="19"/>
        <end position="126"/>
    </location>
</feature>
<dbReference type="HOGENOM" id="CLU_111934_0_0_10"/>
<reference evidence="2 3" key="1">
    <citation type="submission" date="2008-06" db="EMBL/GenBank/DDBJ databases">
        <title>Complete sequence of Pelodictyon phaeoclathratiforme BU-1.</title>
        <authorList>
            <consortium name="US DOE Joint Genome Institute"/>
            <person name="Lucas S."/>
            <person name="Copeland A."/>
            <person name="Lapidus A."/>
            <person name="Glavina del Rio T."/>
            <person name="Dalin E."/>
            <person name="Tice H."/>
            <person name="Bruce D."/>
            <person name="Goodwin L."/>
            <person name="Pitluck S."/>
            <person name="Schmutz J."/>
            <person name="Larimer F."/>
            <person name="Land M."/>
            <person name="Hauser L."/>
            <person name="Kyrpides N."/>
            <person name="Mikhailova N."/>
            <person name="Liu Z."/>
            <person name="Li T."/>
            <person name="Zhao F."/>
            <person name="Overmann J."/>
            <person name="Bryant D.A."/>
            <person name="Richardson P."/>
        </authorList>
    </citation>
    <scope>NUCLEOTIDE SEQUENCE [LARGE SCALE GENOMIC DNA]</scope>
    <source>
        <strain evidence="3">DSM 5477 / BU-1</strain>
    </source>
</reference>
<proteinExistence type="predicted"/>
<dbReference type="Gene3D" id="3.40.50.1010">
    <property type="entry name" value="5'-nuclease"/>
    <property type="match status" value="1"/>
</dbReference>
<dbReference type="RefSeq" id="WP_012509480.1">
    <property type="nucleotide sequence ID" value="NC_011060.1"/>
</dbReference>